<dbReference type="PATRIC" id="fig|1283301.3.peg.2748"/>
<organism evidence="2 3">
    <name type="scientific">Streptomyces afghaniensis 772</name>
    <dbReference type="NCBI Taxonomy" id="1283301"/>
    <lineage>
        <taxon>Bacteria</taxon>
        <taxon>Bacillati</taxon>
        <taxon>Actinomycetota</taxon>
        <taxon>Actinomycetes</taxon>
        <taxon>Kitasatosporales</taxon>
        <taxon>Streptomycetaceae</taxon>
        <taxon>Streptomyces</taxon>
    </lineage>
</organism>
<feature type="compositionally biased region" description="Basic and acidic residues" evidence="1">
    <location>
        <begin position="176"/>
        <end position="188"/>
    </location>
</feature>
<sequence>MDLHRAVAGGARRRLGFSAAIGTTRPPPVRYVPVGAPWSRSRPRLEAAAETSPDGPGCPDGGEARGHGRRAGRPHCRARGGPGRCGERLERERAAAAGLDGGGRRRAPRDRPAGRSPAARLPRELRQRPRPPGAHPPAPPGRIHGGRSGVGSPAVRRRRPGAGPYGDRPALGTPPGDRRPGLRAEPLRSGRLRL</sequence>
<dbReference type="HOGENOM" id="CLU_1401722_0_0_11"/>
<dbReference type="EMBL" id="AOPY01001388">
    <property type="protein sequence ID" value="EPJ40151.1"/>
    <property type="molecule type" value="Genomic_DNA"/>
</dbReference>
<comment type="caution">
    <text evidence="2">The sequence shown here is derived from an EMBL/GenBank/DDBJ whole genome shotgun (WGS) entry which is preliminary data.</text>
</comment>
<feature type="compositionally biased region" description="Basic residues" evidence="1">
    <location>
        <begin position="67"/>
        <end position="78"/>
    </location>
</feature>
<protein>
    <submittedName>
        <fullName evidence="2">Uncharacterized protein</fullName>
    </submittedName>
</protein>
<keyword evidence="3" id="KW-1185">Reference proteome</keyword>
<reference evidence="2 3" key="1">
    <citation type="submission" date="2013-02" db="EMBL/GenBank/DDBJ databases">
        <title>Draft Genome Sequence of Streptomyces afghaniensis, Which Produces Compounds of the Julimycin B-Complex.</title>
        <authorList>
            <person name="Gruening B.A."/>
            <person name="Praeg A."/>
            <person name="Erxleben A."/>
            <person name="Guenther S."/>
            <person name="Fiedler H.-P."/>
            <person name="Goodfellow M."/>
            <person name="Mueller M."/>
        </authorList>
    </citation>
    <scope>NUCLEOTIDE SEQUENCE [LARGE SCALE GENOMIC DNA]</scope>
    <source>
        <strain evidence="2 3">772</strain>
    </source>
</reference>
<feature type="compositionally biased region" description="Pro residues" evidence="1">
    <location>
        <begin position="130"/>
        <end position="140"/>
    </location>
</feature>
<dbReference type="AlphaFoldDB" id="S4MU14"/>
<name>S4MU14_9ACTN</name>
<dbReference type="Proteomes" id="UP000015001">
    <property type="component" value="Unassembled WGS sequence"/>
</dbReference>
<feature type="compositionally biased region" description="Basic and acidic residues" evidence="1">
    <location>
        <begin position="85"/>
        <end position="94"/>
    </location>
</feature>
<feature type="region of interest" description="Disordered" evidence="1">
    <location>
        <begin position="34"/>
        <end position="194"/>
    </location>
</feature>
<evidence type="ECO:0000256" key="1">
    <source>
        <dbReference type="SAM" id="MobiDB-lite"/>
    </source>
</evidence>
<accession>S4MU14</accession>
<proteinExistence type="predicted"/>
<evidence type="ECO:0000313" key="3">
    <source>
        <dbReference type="Proteomes" id="UP000015001"/>
    </source>
</evidence>
<gene>
    <name evidence="2" type="ORF">STAFG_2776</name>
</gene>
<evidence type="ECO:0000313" key="2">
    <source>
        <dbReference type="EMBL" id="EPJ40151.1"/>
    </source>
</evidence>